<reference evidence="4 5" key="1">
    <citation type="journal article" date="2015" name="Genome Announc.">
        <title>Expanding the biotechnology potential of lactobacilli through comparative genomics of 213 strains and associated genera.</title>
        <authorList>
            <person name="Sun Z."/>
            <person name="Harris H.M."/>
            <person name="McCann A."/>
            <person name="Guo C."/>
            <person name="Argimon S."/>
            <person name="Zhang W."/>
            <person name="Yang X."/>
            <person name="Jeffery I.B."/>
            <person name="Cooney J.C."/>
            <person name="Kagawa T.F."/>
            <person name="Liu W."/>
            <person name="Song Y."/>
            <person name="Salvetti E."/>
            <person name="Wrobel A."/>
            <person name="Rasinkangas P."/>
            <person name="Parkhill J."/>
            <person name="Rea M.C."/>
            <person name="O'Sullivan O."/>
            <person name="Ritari J."/>
            <person name="Douillard F.P."/>
            <person name="Paul Ross R."/>
            <person name="Yang R."/>
            <person name="Briner A.E."/>
            <person name="Felis G.E."/>
            <person name="de Vos W.M."/>
            <person name="Barrangou R."/>
            <person name="Klaenhammer T.R."/>
            <person name="Caufield P.W."/>
            <person name="Cui Y."/>
            <person name="Zhang H."/>
            <person name="O'Toole P.W."/>
        </authorList>
    </citation>
    <scope>NUCLEOTIDE SEQUENCE [LARGE SCALE GENOMIC DNA]</scope>
    <source>
        <strain evidence="4 5">DSM 20623</strain>
    </source>
</reference>
<feature type="region of interest" description="Disordered" evidence="1">
    <location>
        <begin position="42"/>
        <end position="62"/>
    </location>
</feature>
<evidence type="ECO:0000256" key="1">
    <source>
        <dbReference type="SAM" id="MobiDB-lite"/>
    </source>
</evidence>
<evidence type="ECO:0000313" key="4">
    <source>
        <dbReference type="EMBL" id="KRN57899.1"/>
    </source>
</evidence>
<organism evidence="4 5">
    <name type="scientific">Carnobacterium divergens DSM 20623</name>
    <dbReference type="NCBI Taxonomy" id="1449336"/>
    <lineage>
        <taxon>Bacteria</taxon>
        <taxon>Bacillati</taxon>
        <taxon>Bacillota</taxon>
        <taxon>Bacilli</taxon>
        <taxon>Lactobacillales</taxon>
        <taxon>Carnobacteriaceae</taxon>
        <taxon>Carnobacterium</taxon>
    </lineage>
</organism>
<evidence type="ECO:0000259" key="3">
    <source>
        <dbReference type="Pfam" id="PF13731"/>
    </source>
</evidence>
<keyword evidence="5" id="KW-1185">Reference proteome</keyword>
<gene>
    <name evidence="4" type="ORF">IV74_GL001155</name>
</gene>
<feature type="compositionally biased region" description="Low complexity" evidence="1">
    <location>
        <begin position="42"/>
        <end position="57"/>
    </location>
</feature>
<feature type="chain" id="PRO_5006418042" description="WxL domain-containing protein" evidence="2">
    <location>
        <begin position="25"/>
        <end position="226"/>
    </location>
</feature>
<name>A0A0R2HZF0_CARDV</name>
<evidence type="ECO:0000313" key="5">
    <source>
        <dbReference type="Proteomes" id="UP000051658"/>
    </source>
</evidence>
<dbReference type="EMBL" id="JQBS01000001">
    <property type="protein sequence ID" value="KRN57899.1"/>
    <property type="molecule type" value="Genomic_DNA"/>
</dbReference>
<dbReference type="AlphaFoldDB" id="A0A0R2HZF0"/>
<evidence type="ECO:0000256" key="2">
    <source>
        <dbReference type="SAM" id="SignalP"/>
    </source>
</evidence>
<feature type="signal peptide" evidence="2">
    <location>
        <begin position="1"/>
        <end position="24"/>
    </location>
</feature>
<dbReference type="Proteomes" id="UP000051658">
    <property type="component" value="Unassembled WGS sequence"/>
</dbReference>
<dbReference type="InterPro" id="IPR027994">
    <property type="entry name" value="WxL_dom"/>
</dbReference>
<sequence length="226" mass="23200">MKKKLLIIGLISTATLLSTSVVLAADAQEGTTDLQAEFLAGTVTSPETTDPSDTSNPGTGNEAASLALMRIPKLFNFKSTAIATGAASIPLADTSPTYYTEVEDVRGTHVGWNLTAKISNKLTSSSQGALSGAAISMPGVSMKSIRGTVSSPTVTPIPNDAILLSNDSTPDLVVDATDGQGAGAWQALIPADQLQLKVADLAKVKVGDDYAGKITWTLTAGPNQTP</sequence>
<accession>A0A0R2HZF0</accession>
<dbReference type="Pfam" id="PF13731">
    <property type="entry name" value="WxL"/>
    <property type="match status" value="1"/>
</dbReference>
<dbReference type="GeneID" id="89589661"/>
<feature type="domain" description="WxL" evidence="3">
    <location>
        <begin position="26"/>
        <end position="222"/>
    </location>
</feature>
<dbReference type="eggNOG" id="ENOG502ZSKQ">
    <property type="taxonomic scope" value="Bacteria"/>
</dbReference>
<dbReference type="RefSeq" id="WP_034568335.1">
    <property type="nucleotide sequence ID" value="NZ_JQBS01000001.1"/>
</dbReference>
<comment type="caution">
    <text evidence="4">The sequence shown here is derived from an EMBL/GenBank/DDBJ whole genome shotgun (WGS) entry which is preliminary data.</text>
</comment>
<keyword evidence="2" id="KW-0732">Signal</keyword>
<protein>
    <recommendedName>
        <fullName evidence="3">WxL domain-containing protein</fullName>
    </recommendedName>
</protein>
<dbReference type="PATRIC" id="fig|1449336.4.peg.1180"/>
<proteinExistence type="predicted"/>